<reference evidence="8" key="1">
    <citation type="journal article" date="2021" name="New Phytol.">
        <title>Evolutionary innovations through gain and loss of genes in the ectomycorrhizal Boletales.</title>
        <authorList>
            <person name="Wu G."/>
            <person name="Miyauchi S."/>
            <person name="Morin E."/>
            <person name="Kuo A."/>
            <person name="Drula E."/>
            <person name="Varga T."/>
            <person name="Kohler A."/>
            <person name="Feng B."/>
            <person name="Cao Y."/>
            <person name="Lipzen A."/>
            <person name="Daum C."/>
            <person name="Hundley H."/>
            <person name="Pangilinan J."/>
            <person name="Johnson J."/>
            <person name="Barry K."/>
            <person name="LaButti K."/>
            <person name="Ng V."/>
            <person name="Ahrendt S."/>
            <person name="Min B."/>
            <person name="Choi I.G."/>
            <person name="Park H."/>
            <person name="Plett J.M."/>
            <person name="Magnuson J."/>
            <person name="Spatafora J.W."/>
            <person name="Nagy L.G."/>
            <person name="Henrissat B."/>
            <person name="Grigoriev I.V."/>
            <person name="Yang Z.L."/>
            <person name="Xu J."/>
            <person name="Martin F.M."/>
        </authorList>
    </citation>
    <scope>NUCLEOTIDE SEQUENCE</scope>
    <source>
        <strain evidence="8">KKN 215</strain>
    </source>
</reference>
<evidence type="ECO:0000313" key="9">
    <source>
        <dbReference type="Proteomes" id="UP000813824"/>
    </source>
</evidence>
<proteinExistence type="inferred from homology"/>
<name>A0A8K0UVY7_9AGAR</name>
<dbReference type="GO" id="GO:0040031">
    <property type="term" value="P:snRNA modification"/>
    <property type="evidence" value="ECO:0007669"/>
    <property type="project" value="TreeGrafter"/>
</dbReference>
<dbReference type="InterPro" id="IPR010675">
    <property type="entry name" value="Bin3_C"/>
</dbReference>
<dbReference type="Proteomes" id="UP000813824">
    <property type="component" value="Unassembled WGS sequence"/>
</dbReference>
<dbReference type="InterPro" id="IPR024160">
    <property type="entry name" value="BIN3_SAM-bd_dom"/>
</dbReference>
<evidence type="ECO:0000256" key="6">
    <source>
        <dbReference type="RuleBase" id="RU367087"/>
    </source>
</evidence>
<dbReference type="OrthoDB" id="540004at2759"/>
<dbReference type="InterPro" id="IPR041698">
    <property type="entry name" value="Methyltransf_25"/>
</dbReference>
<comment type="similarity">
    <text evidence="1 6">Belongs to the methyltransferase superfamily.</text>
</comment>
<evidence type="ECO:0000256" key="3">
    <source>
        <dbReference type="ARBA" id="ARBA00022679"/>
    </source>
</evidence>
<dbReference type="EMBL" id="JAEVFJ010000003">
    <property type="protein sequence ID" value="KAH8106035.1"/>
    <property type="molecule type" value="Genomic_DNA"/>
</dbReference>
<evidence type="ECO:0000256" key="5">
    <source>
        <dbReference type="PROSITE-ProRule" id="PRU00848"/>
    </source>
</evidence>
<dbReference type="AlphaFoldDB" id="A0A8K0UVY7"/>
<comment type="caution">
    <text evidence="8">The sequence shown here is derived from an EMBL/GenBank/DDBJ whole genome shotgun (WGS) entry which is preliminary data.</text>
</comment>
<dbReference type="EC" id="2.1.1.-" evidence="6"/>
<dbReference type="GO" id="GO:0032259">
    <property type="term" value="P:methylation"/>
    <property type="evidence" value="ECO:0007669"/>
    <property type="project" value="UniProtKB-KW"/>
</dbReference>
<gene>
    <name evidence="8" type="ORF">BXZ70DRAFT_411997</name>
</gene>
<dbReference type="PANTHER" id="PTHR12315">
    <property type="entry name" value="BICOID-INTERACTING PROTEIN RELATED"/>
    <property type="match status" value="1"/>
</dbReference>
<dbReference type="GO" id="GO:0008171">
    <property type="term" value="F:O-methyltransferase activity"/>
    <property type="evidence" value="ECO:0007669"/>
    <property type="project" value="UniProtKB-UniRule"/>
</dbReference>
<dbReference type="PANTHER" id="PTHR12315:SF0">
    <property type="entry name" value="7SK SNRNA METHYLPHOSPHATE CAPPING ENZYME"/>
    <property type="match status" value="1"/>
</dbReference>
<evidence type="ECO:0000313" key="8">
    <source>
        <dbReference type="EMBL" id="KAH8106035.1"/>
    </source>
</evidence>
<dbReference type="GO" id="GO:0008173">
    <property type="term" value="F:RNA methyltransferase activity"/>
    <property type="evidence" value="ECO:0007669"/>
    <property type="project" value="UniProtKB-UniRule"/>
</dbReference>
<dbReference type="InterPro" id="IPR029063">
    <property type="entry name" value="SAM-dependent_MTases_sf"/>
</dbReference>
<dbReference type="Pfam" id="PF06859">
    <property type="entry name" value="Bin3"/>
    <property type="match status" value="1"/>
</dbReference>
<dbReference type="SUPFAM" id="SSF53335">
    <property type="entry name" value="S-adenosyl-L-methionine-dependent methyltransferases"/>
    <property type="match status" value="1"/>
</dbReference>
<evidence type="ECO:0000259" key="7">
    <source>
        <dbReference type="PROSITE" id="PS51515"/>
    </source>
</evidence>
<dbReference type="GO" id="GO:0017069">
    <property type="term" value="F:snRNA binding"/>
    <property type="evidence" value="ECO:0007669"/>
    <property type="project" value="TreeGrafter"/>
</dbReference>
<protein>
    <recommendedName>
        <fullName evidence="6">RNA methyltransferase</fullName>
        <ecNumber evidence="6">2.1.1.-</ecNumber>
    </recommendedName>
</protein>
<organism evidence="8 9">
    <name type="scientific">Cristinia sonorae</name>
    <dbReference type="NCBI Taxonomy" id="1940300"/>
    <lineage>
        <taxon>Eukaryota</taxon>
        <taxon>Fungi</taxon>
        <taxon>Dikarya</taxon>
        <taxon>Basidiomycota</taxon>
        <taxon>Agaricomycotina</taxon>
        <taxon>Agaricomycetes</taxon>
        <taxon>Agaricomycetidae</taxon>
        <taxon>Agaricales</taxon>
        <taxon>Pleurotineae</taxon>
        <taxon>Stephanosporaceae</taxon>
        <taxon>Cristinia</taxon>
    </lineage>
</organism>
<evidence type="ECO:0000256" key="4">
    <source>
        <dbReference type="ARBA" id="ARBA00022691"/>
    </source>
</evidence>
<accession>A0A8K0UVY7</accession>
<keyword evidence="4 5" id="KW-0949">S-adenosyl-L-methionine</keyword>
<keyword evidence="2 6" id="KW-0489">Methyltransferase</keyword>
<keyword evidence="3 6" id="KW-0808">Transferase</keyword>
<dbReference type="CDD" id="cd02440">
    <property type="entry name" value="AdoMet_MTases"/>
    <property type="match status" value="1"/>
</dbReference>
<dbReference type="Pfam" id="PF13649">
    <property type="entry name" value="Methyltransf_25"/>
    <property type="match status" value="1"/>
</dbReference>
<keyword evidence="9" id="KW-1185">Reference proteome</keyword>
<evidence type="ECO:0000256" key="1">
    <source>
        <dbReference type="ARBA" id="ARBA00008361"/>
    </source>
</evidence>
<dbReference type="Gene3D" id="3.40.50.150">
    <property type="entry name" value="Vaccinia Virus protein VP39"/>
    <property type="match status" value="1"/>
</dbReference>
<sequence>MTSKSSSTVPIHGNYHGYYTKRPFIQDPRLRLLPQNLFQNARVLDLGCNEGWVTCEIAQTWGARRVIGVDIDETLVRAAWKRRRTVWSLRNSQAASMSTTGESELLDEEGVVDTEYFPASCEHMFGPLPIPPLEDSACEAASTTFPHNVSFQTADWVHQQISEDTEGYDVVVAFSISKWIHLNNGDEGLTRFFQRVHTVLKIGGVFVLEPQEWDTYAKARRMDPKLRENAKDLKLRPEDFERILQQMGFGRAEHLGKTGEGDLYRKVS</sequence>
<dbReference type="PROSITE" id="PS51515">
    <property type="entry name" value="BIN3_SAM"/>
    <property type="match status" value="1"/>
</dbReference>
<dbReference type="InterPro" id="IPR039772">
    <property type="entry name" value="Bin3-like"/>
</dbReference>
<feature type="domain" description="Bin3-type SAM" evidence="7">
    <location>
        <begin position="27"/>
        <end position="268"/>
    </location>
</feature>
<evidence type="ECO:0000256" key="2">
    <source>
        <dbReference type="ARBA" id="ARBA00022603"/>
    </source>
</evidence>